<dbReference type="GO" id="GO:0003677">
    <property type="term" value="F:DNA binding"/>
    <property type="evidence" value="ECO:0007669"/>
    <property type="project" value="UniProtKB-KW"/>
</dbReference>
<comment type="caution">
    <text evidence="6">The sequence shown here is derived from an EMBL/GenBank/DDBJ whole genome shotgun (WGS) entry which is preliminary data.</text>
</comment>
<sequence length="181" mass="20264">MSDISLTNHIESPPELGSNTLFDLVNNPVSQTILIGNNLQSLFSQFFQRQYDIGSVEWRMLVVLAREPEITMSRVTEVTEMDKAAVSRALSKLNEKRLVQTSVVGTNARSKLWRLTPAGMALHDVIVKVTVEYIKQVLKGIPEESLATMLDVMKTMKQNAADIDWENPDTHAKNRRAGDAP</sequence>
<gene>
    <name evidence="6" type="ORF">DKW60_11985</name>
</gene>
<evidence type="ECO:0000256" key="4">
    <source>
        <dbReference type="SAM" id="MobiDB-lite"/>
    </source>
</evidence>
<dbReference type="Gene3D" id="1.10.10.10">
    <property type="entry name" value="Winged helix-like DNA-binding domain superfamily/Winged helix DNA-binding domain"/>
    <property type="match status" value="1"/>
</dbReference>
<name>A0A317CKR7_9GAMM</name>
<feature type="compositionally biased region" description="Basic and acidic residues" evidence="4">
    <location>
        <begin position="168"/>
        <end position="181"/>
    </location>
</feature>
<dbReference type="AlphaFoldDB" id="A0A317CKR7"/>
<proteinExistence type="predicted"/>
<evidence type="ECO:0000259" key="5">
    <source>
        <dbReference type="PROSITE" id="PS50995"/>
    </source>
</evidence>
<dbReference type="InterPro" id="IPR052067">
    <property type="entry name" value="Metal_resp_HTH_trans_reg"/>
</dbReference>
<reference evidence="6 7" key="1">
    <citation type="submission" date="2018-05" db="EMBL/GenBank/DDBJ databases">
        <title>Leucothrix arctica sp. nov., isolated from Arctic seawater.</title>
        <authorList>
            <person name="Choi A."/>
            <person name="Baek K."/>
        </authorList>
    </citation>
    <scope>NUCLEOTIDE SEQUENCE [LARGE SCALE GENOMIC DNA]</scope>
    <source>
        <strain evidence="6 7">JCM 18388</strain>
    </source>
</reference>
<dbReference type="SMART" id="SM00347">
    <property type="entry name" value="HTH_MARR"/>
    <property type="match status" value="1"/>
</dbReference>
<feature type="domain" description="HTH marR-type" evidence="5">
    <location>
        <begin position="18"/>
        <end position="158"/>
    </location>
</feature>
<dbReference type="PROSITE" id="PS50995">
    <property type="entry name" value="HTH_MARR_2"/>
    <property type="match status" value="1"/>
</dbReference>
<dbReference type="PANTHER" id="PTHR35790">
    <property type="entry name" value="HTH-TYPE TRANSCRIPTIONAL REGULATOR PCHR"/>
    <property type="match status" value="1"/>
</dbReference>
<dbReference type="PANTHER" id="PTHR35790:SF4">
    <property type="entry name" value="HTH-TYPE TRANSCRIPTIONAL REGULATOR PCHR"/>
    <property type="match status" value="1"/>
</dbReference>
<keyword evidence="2" id="KW-0238">DNA-binding</keyword>
<dbReference type="OrthoDB" id="8906692at2"/>
<keyword evidence="1" id="KW-0805">Transcription regulation</keyword>
<evidence type="ECO:0000313" key="6">
    <source>
        <dbReference type="EMBL" id="PWQ96920.1"/>
    </source>
</evidence>
<evidence type="ECO:0000313" key="7">
    <source>
        <dbReference type="Proteomes" id="UP000245539"/>
    </source>
</evidence>
<evidence type="ECO:0000256" key="3">
    <source>
        <dbReference type="ARBA" id="ARBA00023163"/>
    </source>
</evidence>
<keyword evidence="3" id="KW-0804">Transcription</keyword>
<dbReference type="EMBL" id="QGKM01000030">
    <property type="protein sequence ID" value="PWQ96920.1"/>
    <property type="molecule type" value="Genomic_DNA"/>
</dbReference>
<protein>
    <recommendedName>
        <fullName evidence="5">HTH marR-type domain-containing protein</fullName>
    </recommendedName>
</protein>
<dbReference type="GO" id="GO:0003700">
    <property type="term" value="F:DNA-binding transcription factor activity"/>
    <property type="evidence" value="ECO:0007669"/>
    <property type="project" value="InterPro"/>
</dbReference>
<dbReference type="Pfam" id="PF12802">
    <property type="entry name" value="MarR_2"/>
    <property type="match status" value="1"/>
</dbReference>
<dbReference type="RefSeq" id="WP_109837890.1">
    <property type="nucleotide sequence ID" value="NZ_QGKM01000030.1"/>
</dbReference>
<feature type="region of interest" description="Disordered" evidence="4">
    <location>
        <begin position="161"/>
        <end position="181"/>
    </location>
</feature>
<evidence type="ECO:0000256" key="2">
    <source>
        <dbReference type="ARBA" id="ARBA00023125"/>
    </source>
</evidence>
<dbReference type="InterPro" id="IPR000835">
    <property type="entry name" value="HTH_MarR-typ"/>
</dbReference>
<dbReference type="SUPFAM" id="SSF46785">
    <property type="entry name" value="Winged helix' DNA-binding domain"/>
    <property type="match status" value="1"/>
</dbReference>
<dbReference type="InterPro" id="IPR036388">
    <property type="entry name" value="WH-like_DNA-bd_sf"/>
</dbReference>
<accession>A0A317CKR7</accession>
<dbReference type="InterPro" id="IPR036390">
    <property type="entry name" value="WH_DNA-bd_sf"/>
</dbReference>
<evidence type="ECO:0000256" key="1">
    <source>
        <dbReference type="ARBA" id="ARBA00023015"/>
    </source>
</evidence>
<dbReference type="Proteomes" id="UP000245539">
    <property type="component" value="Unassembled WGS sequence"/>
</dbReference>
<organism evidence="6 7">
    <name type="scientific">Leucothrix pacifica</name>
    <dbReference type="NCBI Taxonomy" id="1247513"/>
    <lineage>
        <taxon>Bacteria</taxon>
        <taxon>Pseudomonadati</taxon>
        <taxon>Pseudomonadota</taxon>
        <taxon>Gammaproteobacteria</taxon>
        <taxon>Thiotrichales</taxon>
        <taxon>Thiotrichaceae</taxon>
        <taxon>Leucothrix</taxon>
    </lineage>
</organism>
<keyword evidence="7" id="KW-1185">Reference proteome</keyword>